<gene>
    <name evidence="5" type="ORF">ACFQ44_12265</name>
</gene>
<evidence type="ECO:0000256" key="1">
    <source>
        <dbReference type="ARBA" id="ARBA00009865"/>
    </source>
</evidence>
<proteinExistence type="inferred from homology"/>
<dbReference type="CDD" id="cd18818">
    <property type="entry name" value="GH43_GbtXyl43B-like"/>
    <property type="match status" value="1"/>
</dbReference>
<dbReference type="InterPro" id="IPR006710">
    <property type="entry name" value="Glyco_hydro_43"/>
</dbReference>
<dbReference type="RefSeq" id="WP_203646638.1">
    <property type="nucleotide sequence ID" value="NZ_BOLN01000010.1"/>
</dbReference>
<evidence type="ECO:0000256" key="2">
    <source>
        <dbReference type="ARBA" id="ARBA00022729"/>
    </source>
</evidence>
<protein>
    <submittedName>
        <fullName evidence="5">Family 43 glycosylhydrolase</fullName>
    </submittedName>
</protein>
<reference evidence="6" key="1">
    <citation type="journal article" date="2019" name="Int. J. Syst. Evol. Microbiol.">
        <title>The Global Catalogue of Microorganisms (GCM) 10K type strain sequencing project: providing services to taxonomists for standard genome sequencing and annotation.</title>
        <authorList>
            <consortium name="The Broad Institute Genomics Platform"/>
            <consortium name="The Broad Institute Genome Sequencing Center for Infectious Disease"/>
            <person name="Wu L."/>
            <person name="Ma J."/>
        </authorList>
    </citation>
    <scope>NUCLEOTIDE SEQUENCE [LARGE SCALE GENOMIC DNA]</scope>
    <source>
        <strain evidence="6">CCM 8979</strain>
    </source>
</reference>
<dbReference type="PANTHER" id="PTHR43817">
    <property type="entry name" value="GLYCOSYL HYDROLASE"/>
    <property type="match status" value="1"/>
</dbReference>
<sequence length="602" mass="68023">MKNYQLLCYERDPWNDEGYDAKLSHSMHLGISQNGAAFKELNHNYGVLFPKGIEKDDGSIDAKTLIQPCIFQINDTTFGIFAIQTGSKAENDLTSKGELLCFTTEDFVHYQQLSSIKVGNDVILEVRVDGQMAQKVFWREVSGKCYAASFWFNADTQAFEISGNEQSEVATIPNQPKVAAENIDGCIPRGEISISDAIGDYLLNKLDEPYNTANELPKEVTVGSQQELEEVKAVAKYSDGTETNKRVDWYSRNIDFTKPQSLTIKGRIHQDHFIFPMALDRADPCIGRWQDKYYFIATNDADRNHSLYIREADSVPELVTAQEVKILDSNMYDTIGNLLWAPEFHIIDGQLFVFHSATIDRFEDVQSYVMALKPNGNPMLASDWCEPKRVVKPNGDPLIKQGITLDMTEFQIDEHIYVTWSQRQFVPNDLGAWLYIAEVDAAHPWQMISEPVVIAKPIYGWENNRAPVNEGPFAIQRNGKVYLTYSGALIDDSYVVGLMQIDRELSPLDPENWQKSNYPILTSNTVAGEFGPGHNAYVIDDDGHYWNSYHAHPGKEGPRSSGIRRVHFDVDGEPDLGMTEDLDLKPQLVNVALQVKIDPKKD</sequence>
<comment type="similarity">
    <text evidence="1">Belongs to the glycosyl hydrolase 43 family.</text>
</comment>
<keyword evidence="6" id="KW-1185">Reference proteome</keyword>
<name>A0ABW4D8Y1_9LACO</name>
<accession>A0ABW4D8Y1</accession>
<dbReference type="Proteomes" id="UP001597189">
    <property type="component" value="Unassembled WGS sequence"/>
</dbReference>
<evidence type="ECO:0000256" key="4">
    <source>
        <dbReference type="ARBA" id="ARBA00023295"/>
    </source>
</evidence>
<evidence type="ECO:0000313" key="6">
    <source>
        <dbReference type="Proteomes" id="UP001597189"/>
    </source>
</evidence>
<dbReference type="SUPFAM" id="SSF75005">
    <property type="entry name" value="Arabinanase/levansucrase/invertase"/>
    <property type="match status" value="1"/>
</dbReference>
<dbReference type="InterPro" id="IPR023296">
    <property type="entry name" value="Glyco_hydro_beta-prop_sf"/>
</dbReference>
<dbReference type="EMBL" id="JBHTOD010000010">
    <property type="protein sequence ID" value="MFD1456433.1"/>
    <property type="molecule type" value="Genomic_DNA"/>
</dbReference>
<dbReference type="Gene3D" id="2.115.10.20">
    <property type="entry name" value="Glycosyl hydrolase domain, family 43"/>
    <property type="match status" value="1"/>
</dbReference>
<dbReference type="Pfam" id="PF04616">
    <property type="entry name" value="Glyco_hydro_43"/>
    <property type="match status" value="1"/>
</dbReference>
<evidence type="ECO:0000256" key="3">
    <source>
        <dbReference type="ARBA" id="ARBA00022801"/>
    </source>
</evidence>
<keyword evidence="3" id="KW-0378">Hydrolase</keyword>
<keyword evidence="2" id="KW-0732">Signal</keyword>
<dbReference type="PANTHER" id="PTHR43817:SF1">
    <property type="entry name" value="HYDROLASE, FAMILY 43, PUTATIVE (AFU_ORTHOLOGUE AFUA_3G01660)-RELATED"/>
    <property type="match status" value="1"/>
</dbReference>
<comment type="caution">
    <text evidence="5">The sequence shown here is derived from an EMBL/GenBank/DDBJ whole genome shotgun (WGS) entry which is preliminary data.</text>
</comment>
<evidence type="ECO:0000313" key="5">
    <source>
        <dbReference type="EMBL" id="MFD1456433.1"/>
    </source>
</evidence>
<organism evidence="5 6">
    <name type="scientific">Levilactobacillus lanxiensis</name>
    <dbReference type="NCBI Taxonomy" id="2799568"/>
    <lineage>
        <taxon>Bacteria</taxon>
        <taxon>Bacillati</taxon>
        <taxon>Bacillota</taxon>
        <taxon>Bacilli</taxon>
        <taxon>Lactobacillales</taxon>
        <taxon>Lactobacillaceae</taxon>
        <taxon>Levilactobacillus</taxon>
    </lineage>
</organism>
<keyword evidence="4" id="KW-0326">Glycosidase</keyword>